<dbReference type="RefSeq" id="XP_075106791.1">
    <property type="nucleotide sequence ID" value="XM_075250690.1"/>
</dbReference>
<reference evidence="1" key="1">
    <citation type="journal article" date="2014" name="Nat. Commun.">
        <title>The tobacco genome sequence and its comparison with those of tomato and potato.</title>
        <authorList>
            <person name="Sierro N."/>
            <person name="Battey J.N."/>
            <person name="Ouadi S."/>
            <person name="Bakaher N."/>
            <person name="Bovet L."/>
            <person name="Willig A."/>
            <person name="Goepfert S."/>
            <person name="Peitsch M.C."/>
            <person name="Ivanov N.V."/>
        </authorList>
    </citation>
    <scope>NUCLEOTIDE SEQUENCE [LARGE SCALE GENOMIC DNA]</scope>
</reference>
<protein>
    <submittedName>
        <fullName evidence="2">Uncharacterized protein LOC107774419</fullName>
    </submittedName>
</protein>
<dbReference type="Proteomes" id="UP000790787">
    <property type="component" value="Chromosome 4"/>
</dbReference>
<sequence length="358" mass="41425">MALSAIGKPLFADECTTKQTRIFYARMLIEVNVTKAMPTEIMVMDPRGRVFQQDLVYEWKPVYCDKCQEKTQHCLPVETRQSNHNQSEGGIENNGAAAIDKGKKQVLDFSLENFPMLTPLSSKNGSKIGTIVPSGSFTLPHDRGGGINSINEVVTMECMIETRVKEQKAKGVSHHIAPGWEILYNYNVAVNGRIWVIWDTSYYSVNRKKEAVMGKPDRDRSNDIHSMGDWGDFNDVLQLQDRMHGNPVTMAETQDFSRCIQDLRLSELTWEGEYYTWSNKQDGCDRIWSRIGKIFGNYEWMMQWRHISTVYKMPFISDDAPMSLTFNDNQRSRKTPFNFFNVWADHERFLTDVQQIWQ</sequence>
<reference evidence="2" key="2">
    <citation type="submission" date="2025-08" db="UniProtKB">
        <authorList>
            <consortium name="RefSeq"/>
        </authorList>
    </citation>
    <scope>IDENTIFICATION</scope>
    <source>
        <tissue evidence="2">Leaf</tissue>
    </source>
</reference>
<gene>
    <name evidence="2" type="primary">LOC107774419</name>
</gene>
<accession>A0AC58UBB6</accession>
<name>A0AC58UBB6_TOBAC</name>
<organism evidence="1 2">
    <name type="scientific">Nicotiana tabacum</name>
    <name type="common">Common tobacco</name>
    <dbReference type="NCBI Taxonomy" id="4097"/>
    <lineage>
        <taxon>Eukaryota</taxon>
        <taxon>Viridiplantae</taxon>
        <taxon>Streptophyta</taxon>
        <taxon>Embryophyta</taxon>
        <taxon>Tracheophyta</taxon>
        <taxon>Spermatophyta</taxon>
        <taxon>Magnoliopsida</taxon>
        <taxon>eudicotyledons</taxon>
        <taxon>Gunneridae</taxon>
        <taxon>Pentapetalae</taxon>
        <taxon>asterids</taxon>
        <taxon>lamiids</taxon>
        <taxon>Solanales</taxon>
        <taxon>Solanaceae</taxon>
        <taxon>Nicotianoideae</taxon>
        <taxon>Nicotianeae</taxon>
        <taxon>Nicotiana</taxon>
    </lineage>
</organism>
<keyword evidence="1" id="KW-1185">Reference proteome</keyword>
<proteinExistence type="predicted"/>
<evidence type="ECO:0000313" key="1">
    <source>
        <dbReference type="Proteomes" id="UP000790787"/>
    </source>
</evidence>
<evidence type="ECO:0000313" key="2">
    <source>
        <dbReference type="RefSeq" id="XP_075106791.1"/>
    </source>
</evidence>